<dbReference type="InterPro" id="IPR003593">
    <property type="entry name" value="AAA+_ATPase"/>
</dbReference>
<keyword evidence="1" id="KW-0813">Transport</keyword>
<comment type="caution">
    <text evidence="5">The sequence shown here is derived from an EMBL/GenBank/DDBJ whole genome shotgun (WGS) entry which is preliminary data.</text>
</comment>
<reference evidence="5 6" key="1">
    <citation type="submission" date="2021-03" db="EMBL/GenBank/DDBJ databases">
        <title>Antimicrobial resistance genes in bacteria isolated from Japanese honey, and their potential for conferring macrolide and lincosamide resistance in the American foulbrood pathogen Paenibacillus larvae.</title>
        <authorList>
            <person name="Okamoto M."/>
            <person name="Kumagai M."/>
            <person name="Kanamori H."/>
            <person name="Takamatsu D."/>
        </authorList>
    </citation>
    <scope>NUCLEOTIDE SEQUENCE [LARGE SCALE GENOMIC DNA]</scope>
    <source>
        <strain evidence="5 6">J34TS1</strain>
    </source>
</reference>
<dbReference type="GO" id="GO:0016887">
    <property type="term" value="F:ATP hydrolysis activity"/>
    <property type="evidence" value="ECO:0007669"/>
    <property type="project" value="InterPro"/>
</dbReference>
<dbReference type="CDD" id="cd03219">
    <property type="entry name" value="ABC_Mj1267_LivG_branched"/>
    <property type="match status" value="1"/>
</dbReference>
<dbReference type="InterPro" id="IPR051120">
    <property type="entry name" value="ABC_AA/LPS_Transport"/>
</dbReference>
<keyword evidence="2" id="KW-0547">Nucleotide-binding</keyword>
<gene>
    <name evidence="5" type="primary">livG</name>
    <name evidence="5" type="ORF">J34TS1_38470</name>
</gene>
<name>A0A919YDA5_9BACL</name>
<dbReference type="AlphaFoldDB" id="A0A919YDA5"/>
<dbReference type="Gene3D" id="3.40.50.300">
    <property type="entry name" value="P-loop containing nucleotide triphosphate hydrolases"/>
    <property type="match status" value="1"/>
</dbReference>
<dbReference type="PANTHER" id="PTHR45772:SF3">
    <property type="entry name" value="ABC TRANSPORTER ATP-BINDING PROTEIN"/>
    <property type="match status" value="1"/>
</dbReference>
<dbReference type="GO" id="GO:0005524">
    <property type="term" value="F:ATP binding"/>
    <property type="evidence" value="ECO:0007669"/>
    <property type="project" value="UniProtKB-KW"/>
</dbReference>
<evidence type="ECO:0000313" key="5">
    <source>
        <dbReference type="EMBL" id="GIO49082.1"/>
    </source>
</evidence>
<dbReference type="RefSeq" id="WP_212979640.1">
    <property type="nucleotide sequence ID" value="NZ_AP025343.1"/>
</dbReference>
<evidence type="ECO:0000256" key="2">
    <source>
        <dbReference type="ARBA" id="ARBA00022741"/>
    </source>
</evidence>
<keyword evidence="6" id="KW-1185">Reference proteome</keyword>
<dbReference type="GO" id="GO:0005886">
    <property type="term" value="C:plasma membrane"/>
    <property type="evidence" value="ECO:0007669"/>
    <property type="project" value="TreeGrafter"/>
</dbReference>
<feature type="domain" description="ABC transporter" evidence="4">
    <location>
        <begin position="26"/>
        <end position="269"/>
    </location>
</feature>
<dbReference type="SMART" id="SM00382">
    <property type="entry name" value="AAA"/>
    <property type="match status" value="1"/>
</dbReference>
<evidence type="ECO:0000256" key="3">
    <source>
        <dbReference type="ARBA" id="ARBA00022840"/>
    </source>
</evidence>
<dbReference type="Pfam" id="PF00005">
    <property type="entry name" value="ABC_tran"/>
    <property type="match status" value="1"/>
</dbReference>
<keyword evidence="3 5" id="KW-0067">ATP-binding</keyword>
<evidence type="ECO:0000256" key="1">
    <source>
        <dbReference type="ARBA" id="ARBA00022448"/>
    </source>
</evidence>
<protein>
    <submittedName>
        <fullName evidence="5">ABC transporter ATP-binding protein</fullName>
    </submittedName>
</protein>
<evidence type="ECO:0000313" key="6">
    <source>
        <dbReference type="Proteomes" id="UP000682811"/>
    </source>
</evidence>
<proteinExistence type="predicted"/>
<dbReference type="Proteomes" id="UP000682811">
    <property type="component" value="Unassembled WGS sequence"/>
</dbReference>
<dbReference type="PROSITE" id="PS50893">
    <property type="entry name" value="ABC_TRANSPORTER_2"/>
    <property type="match status" value="1"/>
</dbReference>
<dbReference type="EMBL" id="BORT01000018">
    <property type="protein sequence ID" value="GIO49082.1"/>
    <property type="molecule type" value="Genomic_DNA"/>
</dbReference>
<dbReference type="FunFam" id="3.40.50.300:FF:000421">
    <property type="entry name" value="Branched-chain amino acid ABC transporter ATP-binding protein"/>
    <property type="match status" value="1"/>
</dbReference>
<dbReference type="InterPro" id="IPR027417">
    <property type="entry name" value="P-loop_NTPase"/>
</dbReference>
<dbReference type="InterPro" id="IPR017871">
    <property type="entry name" value="ABC_transporter-like_CS"/>
</dbReference>
<dbReference type="Pfam" id="PF12399">
    <property type="entry name" value="BCA_ABC_TP_C"/>
    <property type="match status" value="1"/>
</dbReference>
<dbReference type="PROSITE" id="PS00211">
    <property type="entry name" value="ABC_TRANSPORTER_1"/>
    <property type="match status" value="1"/>
</dbReference>
<dbReference type="InterPro" id="IPR032823">
    <property type="entry name" value="BCA_ABC_TP_C"/>
</dbReference>
<organism evidence="5 6">
    <name type="scientific">Paenibacillus azoreducens</name>
    <dbReference type="NCBI Taxonomy" id="116718"/>
    <lineage>
        <taxon>Bacteria</taxon>
        <taxon>Bacillati</taxon>
        <taxon>Bacillota</taxon>
        <taxon>Bacilli</taxon>
        <taxon>Bacillales</taxon>
        <taxon>Paenibacillaceae</taxon>
        <taxon>Paenibacillus</taxon>
    </lineage>
</organism>
<accession>A0A919YDA5</accession>
<sequence>MTEQTETAGTSGAASAETASFTETVLATKGLTIAFGGHKAVQDVDLEVKEKSFTSIIGPNGAGKTTLFNLLSGQLKPSFGSIYFKGQDVTRMAPYERTRLGMGRSFQITNVFPNLSVLENVRLAVQSRAGVRYNFFSSLHRYRKLEEEALGLLELVRLGGKAGALAVQLAHGEKRKLEIAMLLALRAELLLLDEPTAGISVEEVPQILEVIRALKQEGSRTIILIEHKMEMVLDLSDSIAVLFNGSLLASGPPADIMNNETVQAAYLGGLYDDAAAVGIG</sequence>
<dbReference type="PANTHER" id="PTHR45772">
    <property type="entry name" value="CONSERVED COMPONENT OF ABC TRANSPORTER FOR NATURAL AMINO ACIDS-RELATED"/>
    <property type="match status" value="1"/>
</dbReference>
<evidence type="ECO:0000259" key="4">
    <source>
        <dbReference type="PROSITE" id="PS50893"/>
    </source>
</evidence>
<dbReference type="SUPFAM" id="SSF52540">
    <property type="entry name" value="P-loop containing nucleoside triphosphate hydrolases"/>
    <property type="match status" value="1"/>
</dbReference>
<dbReference type="InterPro" id="IPR003439">
    <property type="entry name" value="ABC_transporter-like_ATP-bd"/>
</dbReference>